<comment type="subcellular location">
    <subcellularLocation>
        <location evidence="1">Cell membrane</location>
    </subcellularLocation>
</comment>
<feature type="transmembrane region" description="Helical" evidence="7">
    <location>
        <begin position="195"/>
        <end position="217"/>
    </location>
</feature>
<evidence type="ECO:0000256" key="2">
    <source>
        <dbReference type="ARBA" id="ARBA00022475"/>
    </source>
</evidence>
<evidence type="ECO:0000256" key="5">
    <source>
        <dbReference type="ARBA" id="ARBA00029447"/>
    </source>
</evidence>
<dbReference type="InterPro" id="IPR003660">
    <property type="entry name" value="HAMP_dom"/>
</dbReference>
<evidence type="ECO:0000256" key="6">
    <source>
        <dbReference type="PROSITE-ProRule" id="PRU00284"/>
    </source>
</evidence>
<comment type="similarity">
    <text evidence="5">Belongs to the methyl-accepting chemotaxis (MCP) protein family.</text>
</comment>
<evidence type="ECO:0000259" key="8">
    <source>
        <dbReference type="PROSITE" id="PS50111"/>
    </source>
</evidence>
<dbReference type="GO" id="GO:0005886">
    <property type="term" value="C:plasma membrane"/>
    <property type="evidence" value="ECO:0007669"/>
    <property type="project" value="UniProtKB-SubCell"/>
</dbReference>
<dbReference type="RefSeq" id="WP_119110949.1">
    <property type="nucleotide sequence ID" value="NZ_CBCSEO010000004.1"/>
</dbReference>
<evidence type="ECO:0000259" key="9">
    <source>
        <dbReference type="PROSITE" id="PS50885"/>
    </source>
</evidence>
<name>A0A398BN54_9BACI</name>
<keyword evidence="7" id="KW-1133">Transmembrane helix</keyword>
<feature type="domain" description="HAMP" evidence="9">
    <location>
        <begin position="215"/>
        <end position="267"/>
    </location>
</feature>
<dbReference type="GO" id="GO:0007165">
    <property type="term" value="P:signal transduction"/>
    <property type="evidence" value="ECO:0007669"/>
    <property type="project" value="UniProtKB-KW"/>
</dbReference>
<dbReference type="Pfam" id="PF00672">
    <property type="entry name" value="HAMP"/>
    <property type="match status" value="1"/>
</dbReference>
<sequence>MRKSIKVKMLVVFLGIICLSGVLISYTSYQSSVRLIKESASVQAVSIAEHVVKKIDPDRYPEITVAAGEKGYFEELQQTLNEIREANGLKYIYTMERKKTDSGYDYFYMVNGVPDWSKDQWLGDKEKNIDEYPDVVQAFETGKTQTDMTYTKEDGGIVSAYVPIMSRSGEMLGIVGTDIDVTGIYKKLALSRMQLVWITVGILAVSAILIYTFTLSFTKPLKGLTAFVEALGRGDLSGSIESKRTDEIGRLTASFNGMIVQLRAMIKGINDNSVELNDKSAELLEHANETRVTGIEIATAMQGIYDSSISQQESMYTSVENIKEMSTGIQHTAAASAGASEQSVAALTEVEYGKGKLGNVVSQMTTISRSVNESSNAILKMQQHSKEIAKIVGMIQEISSQTNLLALNAAIEAARAGESGKGFAVVAEEVRKLAEQSNRATENIQSLIGKINHDTGASVSAMDVVLEDVKTGISTVEETGEAFEHIFTAMEESAQQIQKVTSISEEMAASAEDLNQAALEAAKMAEQAAVGTKETVQVTKRQEELAIGMSESIDSLSIMSAALKELTSTFKL</sequence>
<organism evidence="10 11">
    <name type="scientific">Mesobacillus zeae</name>
    <dbReference type="NCBI Taxonomy" id="1917180"/>
    <lineage>
        <taxon>Bacteria</taxon>
        <taxon>Bacillati</taxon>
        <taxon>Bacillota</taxon>
        <taxon>Bacilli</taxon>
        <taxon>Bacillales</taxon>
        <taxon>Bacillaceae</taxon>
        <taxon>Mesobacillus</taxon>
    </lineage>
</organism>
<protein>
    <submittedName>
        <fullName evidence="10">Methyl-accepting chemotaxis protein</fullName>
    </submittedName>
</protein>
<evidence type="ECO:0000313" key="11">
    <source>
        <dbReference type="Proteomes" id="UP000265816"/>
    </source>
</evidence>
<feature type="domain" description="Methyl-accepting transducer" evidence="8">
    <location>
        <begin position="286"/>
        <end position="522"/>
    </location>
</feature>
<proteinExistence type="inferred from homology"/>
<dbReference type="SMART" id="SM00283">
    <property type="entry name" value="MA"/>
    <property type="match status" value="1"/>
</dbReference>
<dbReference type="AlphaFoldDB" id="A0A398BN54"/>
<evidence type="ECO:0000256" key="1">
    <source>
        <dbReference type="ARBA" id="ARBA00004236"/>
    </source>
</evidence>
<dbReference type="InterPro" id="IPR029151">
    <property type="entry name" value="Sensor-like_sf"/>
</dbReference>
<keyword evidence="2" id="KW-1003">Cell membrane</keyword>
<reference evidence="10 11" key="1">
    <citation type="submission" date="2018-08" db="EMBL/GenBank/DDBJ databases">
        <title>Bacillus jemisoniae sp. nov., Bacillus chryseoplanitiae sp. nov., Bacillus resnikiae sp. nov., and Bacillus frankliniae sp. nov., isolated from Viking spacecraft and associated surfaces.</title>
        <authorList>
            <person name="Seuylemezian A."/>
            <person name="Vaishampayan P."/>
        </authorList>
    </citation>
    <scope>NUCLEOTIDE SEQUENCE [LARGE SCALE GENOMIC DNA]</scope>
    <source>
        <strain evidence="10 11">JJ-247</strain>
    </source>
</reference>
<evidence type="ECO:0000256" key="3">
    <source>
        <dbReference type="ARBA" id="ARBA00023136"/>
    </source>
</evidence>
<dbReference type="Gene3D" id="6.10.340.10">
    <property type="match status" value="1"/>
</dbReference>
<dbReference type="InterPro" id="IPR004089">
    <property type="entry name" value="MCPsignal_dom"/>
</dbReference>
<dbReference type="SUPFAM" id="SSF58104">
    <property type="entry name" value="Methyl-accepting chemotaxis protein (MCP) signaling domain"/>
    <property type="match status" value="1"/>
</dbReference>
<dbReference type="PROSITE" id="PS50885">
    <property type="entry name" value="HAMP"/>
    <property type="match status" value="1"/>
</dbReference>
<dbReference type="SUPFAM" id="SSF103190">
    <property type="entry name" value="Sensory domain-like"/>
    <property type="match status" value="1"/>
</dbReference>
<keyword evidence="4 6" id="KW-0807">Transducer</keyword>
<keyword evidence="11" id="KW-1185">Reference proteome</keyword>
<dbReference type="SMART" id="SM00304">
    <property type="entry name" value="HAMP"/>
    <property type="match status" value="1"/>
</dbReference>
<dbReference type="EMBL" id="QWVT01000002">
    <property type="protein sequence ID" value="RID88786.1"/>
    <property type="molecule type" value="Genomic_DNA"/>
</dbReference>
<keyword evidence="3 7" id="KW-0472">Membrane</keyword>
<keyword evidence="7" id="KW-0812">Transmembrane</keyword>
<dbReference type="CDD" id="cd06225">
    <property type="entry name" value="HAMP"/>
    <property type="match status" value="1"/>
</dbReference>
<dbReference type="Pfam" id="PF00015">
    <property type="entry name" value="MCPsignal"/>
    <property type="match status" value="1"/>
</dbReference>
<dbReference type="Gene3D" id="1.10.287.950">
    <property type="entry name" value="Methyl-accepting chemotaxis protein"/>
    <property type="match status" value="1"/>
</dbReference>
<dbReference type="PANTHER" id="PTHR32089:SF112">
    <property type="entry name" value="LYSOZYME-LIKE PROTEIN-RELATED"/>
    <property type="match status" value="1"/>
</dbReference>
<dbReference type="PROSITE" id="PS50111">
    <property type="entry name" value="CHEMOTAXIS_TRANSDUC_2"/>
    <property type="match status" value="1"/>
</dbReference>
<evidence type="ECO:0000256" key="7">
    <source>
        <dbReference type="SAM" id="Phobius"/>
    </source>
</evidence>
<accession>A0A398BN54</accession>
<dbReference type="PANTHER" id="PTHR32089">
    <property type="entry name" value="METHYL-ACCEPTING CHEMOTAXIS PROTEIN MCPB"/>
    <property type="match status" value="1"/>
</dbReference>
<comment type="caution">
    <text evidence="10">The sequence shown here is derived from an EMBL/GenBank/DDBJ whole genome shotgun (WGS) entry which is preliminary data.</text>
</comment>
<gene>
    <name evidence="10" type="ORF">D1970_00635</name>
</gene>
<dbReference type="Proteomes" id="UP000265816">
    <property type="component" value="Unassembled WGS sequence"/>
</dbReference>
<evidence type="ECO:0000256" key="4">
    <source>
        <dbReference type="ARBA" id="ARBA00023224"/>
    </source>
</evidence>
<evidence type="ECO:0000313" key="10">
    <source>
        <dbReference type="EMBL" id="RID88786.1"/>
    </source>
</evidence>
<dbReference type="CDD" id="cd11386">
    <property type="entry name" value="MCP_signal"/>
    <property type="match status" value="1"/>
</dbReference>